<organism evidence="1 2">
    <name type="scientific">Edwardsiella phage pEt-SU</name>
    <dbReference type="NCBI Taxonomy" id="2562142"/>
    <lineage>
        <taxon>Viruses</taxon>
        <taxon>Duplodnaviria</taxon>
        <taxon>Heunggongvirae</taxon>
        <taxon>Uroviricota</taxon>
        <taxon>Caudoviricetes</taxon>
        <taxon>Chimalliviridae</taxon>
        <taxon>Petsuvirus</taxon>
        <taxon>Petsuvirus pEtSU</taxon>
    </lineage>
</organism>
<sequence length="1262" mass="140492">MKDIEIIDIDYSAKDPTFKKEDKVVVAKISGPWIIPEEGPVYADSVRVLKGGLDLIPGTDFEPVEEVTDLTLKTGKKVVLYIQLKQHIISGGGELDMIYQRVGLPIISTKKLIDTLEEMVIKGKPVDWDTGVTNKPATQYPSWHSHDIKNSAEMVGFGGLVELFSRLTWEQNTEGSKMQALLTQLQTEMYSKLDYTRKLKWGAIMTHSRNYRNPHGVVPGDVNSGNINNFATATPQEDSEGRRSDLRSTPAGLSRLISEASPVTEDYLVQNELPFGYYGSGIYLPPPITGSFEGLGGDIENSAFVREGNGWTVGLIRGYDGRVKNLYYVYTEDVRDRSNSSPWIHTYVQYVHPAITGAGKRANMVVSGSNQDVICLGDVAWGGDSMVKGRDQLWIGVTNSTFDPASHTLKPIDIVNKVVDKAAAVGGIYNMQAGMGTIARVGDWVYYIHSFSGATGDIPGNYLGGDQNWQQHFWRFKYSDLTNPAVTSIVLQPVNVTFDNLDRERRTNQPAFFMIKHKGTGTNVISEGALKFSRPVITADSHRRRQFLVVPNPNNKRYARVRILFVTYTTIRNIGGDGTRGLWQDLIVDYDWDVETNTWTIDKNWRKPTLDIDGPGNGTLTDINAPWNQSYSHASHTNQFVFVSGSWVPGVGYVSMGSVQTGVPPYMMSVSLFNDENDPTRDFYWANQPPSRWDSVGRFNNFRLKMVMRSPFGVAGFPRHYSDLYALTDGTRATPIEVFYAENEAQNQQYFYRIAETVASDNGYDYRETLQSDFIDRPIYGRKTNSNFGVVNGMTQNVGTTNRPMRKNERSFTAGHMSYTRTKLIANPGAAPSFTWKINESGQQVAHSIESNGDVIVNLAYDWRYDTPTKVLFCRPNANKQVRIPRSLWQDMVHSSIGAADLAKTLDYSVSFYIADQPGGGETPYSHWCVHYHTTDAPSITRTIAGIFTWSVVTTINGVRQIKFDGMQYPFNQSGNKQRPLRPGVTTNISAGPDHHAINADGTWTGVLFSTGTDVKHTHMEILDKGAGGTSNIEMCWQPGTQINVTGNMTGDKFFLRIQNGVVIEGSLGWSSNRAFNAEFSNQVFANAQHGWLNGVTSATSGGAICLLSPWNGQETPLGAVMDKYIMYGATYVEGNWSVFINSEVTVTFNGFSMMAKMQNWDLRDLSDVYKNQTFYIYCCANGSGAYYEVTKILRGHDANKILVATVKTDDFGIVTIERRQTFTISGFPITLARDMGVPASSGAVTEQGNYKFLKRSELFSG</sequence>
<evidence type="ECO:0000313" key="2">
    <source>
        <dbReference type="Proteomes" id="UP000297195"/>
    </source>
</evidence>
<reference evidence="1 2" key="1">
    <citation type="submission" date="2019-03" db="EMBL/GenBank/DDBJ databases">
        <authorList>
            <person name="Kim S.G."/>
            <person name="Park S.C."/>
        </authorList>
    </citation>
    <scope>NUCLEOTIDE SEQUENCE [LARGE SCALE GENOMIC DNA]</scope>
</reference>
<dbReference type="Proteomes" id="UP000297195">
    <property type="component" value="Segment"/>
</dbReference>
<accession>A0A4D6DWH6</accession>
<evidence type="ECO:0000313" key="1">
    <source>
        <dbReference type="EMBL" id="QBZ70664.1"/>
    </source>
</evidence>
<name>A0A4D6DWH6_9CAUD</name>
<keyword evidence="2" id="KW-1185">Reference proteome</keyword>
<dbReference type="EMBL" id="MK689364">
    <property type="protein sequence ID" value="QBZ70664.1"/>
    <property type="molecule type" value="Genomic_DNA"/>
</dbReference>
<gene>
    <name evidence="1" type="ORF">pETSU_083</name>
</gene>
<protein>
    <submittedName>
        <fullName evidence="1">Putative virion structural protein</fullName>
    </submittedName>
</protein>
<proteinExistence type="predicted"/>